<evidence type="ECO:0000313" key="1">
    <source>
        <dbReference type="EMBL" id="KKL28582.1"/>
    </source>
</evidence>
<proteinExistence type="predicted"/>
<dbReference type="EMBL" id="LAZR01035044">
    <property type="protein sequence ID" value="KKL28582.1"/>
    <property type="molecule type" value="Genomic_DNA"/>
</dbReference>
<organism evidence="1">
    <name type="scientific">marine sediment metagenome</name>
    <dbReference type="NCBI Taxonomy" id="412755"/>
    <lineage>
        <taxon>unclassified sequences</taxon>
        <taxon>metagenomes</taxon>
        <taxon>ecological metagenomes</taxon>
    </lineage>
</organism>
<protein>
    <submittedName>
        <fullName evidence="1">Uncharacterized protein</fullName>
    </submittedName>
</protein>
<accession>A0A0F9CQ83</accession>
<reference evidence="1" key="1">
    <citation type="journal article" date="2015" name="Nature">
        <title>Complex archaea that bridge the gap between prokaryotes and eukaryotes.</title>
        <authorList>
            <person name="Spang A."/>
            <person name="Saw J.H."/>
            <person name="Jorgensen S.L."/>
            <person name="Zaremba-Niedzwiedzka K."/>
            <person name="Martijn J."/>
            <person name="Lind A.E."/>
            <person name="van Eijk R."/>
            <person name="Schleper C."/>
            <person name="Guy L."/>
            <person name="Ettema T.J."/>
        </authorList>
    </citation>
    <scope>NUCLEOTIDE SEQUENCE</scope>
</reference>
<gene>
    <name evidence="1" type="ORF">LCGC14_2373700</name>
</gene>
<dbReference type="AlphaFoldDB" id="A0A0F9CQ83"/>
<name>A0A0F9CQ83_9ZZZZ</name>
<comment type="caution">
    <text evidence="1">The sequence shown here is derived from an EMBL/GenBank/DDBJ whole genome shotgun (WGS) entry which is preliminary data.</text>
</comment>
<sequence length="111" mass="12363">MPNKEIWRFTERRQTASAAASLVVSDKVEDLDVLVFPQELYIQVRLLAGAGEVGRAWMTGVLTGGGGHLVGLLAVGKLSEKTALEVYRTKEGVKHFRGYSWSVYKKKKARR</sequence>